<reference evidence="2 3" key="1">
    <citation type="submission" date="2019-01" db="EMBL/GenBank/DDBJ databases">
        <title>A draft genome assembly of the solar-powered sea slug Elysia chlorotica.</title>
        <authorList>
            <person name="Cai H."/>
            <person name="Li Q."/>
            <person name="Fang X."/>
            <person name="Li J."/>
            <person name="Curtis N.E."/>
            <person name="Altenburger A."/>
            <person name="Shibata T."/>
            <person name="Feng M."/>
            <person name="Maeda T."/>
            <person name="Schwartz J.A."/>
            <person name="Shigenobu S."/>
            <person name="Lundholm N."/>
            <person name="Nishiyama T."/>
            <person name="Yang H."/>
            <person name="Hasebe M."/>
            <person name="Li S."/>
            <person name="Pierce S.K."/>
            <person name="Wang J."/>
        </authorList>
    </citation>
    <scope>NUCLEOTIDE SEQUENCE [LARGE SCALE GENOMIC DNA]</scope>
    <source>
        <strain evidence="2">EC2010</strain>
        <tissue evidence="2">Whole organism of an adult</tissue>
    </source>
</reference>
<dbReference type="SUPFAM" id="SSF52058">
    <property type="entry name" value="L domain-like"/>
    <property type="match status" value="1"/>
</dbReference>
<keyword evidence="3" id="KW-1185">Reference proteome</keyword>
<protein>
    <submittedName>
        <fullName evidence="2">Uncharacterized protein</fullName>
    </submittedName>
</protein>
<feature type="compositionally biased region" description="Polar residues" evidence="1">
    <location>
        <begin position="7"/>
        <end position="21"/>
    </location>
</feature>
<proteinExistence type="predicted"/>
<dbReference type="InterPro" id="IPR032675">
    <property type="entry name" value="LRR_dom_sf"/>
</dbReference>
<comment type="caution">
    <text evidence="2">The sequence shown here is derived from an EMBL/GenBank/DDBJ whole genome shotgun (WGS) entry which is preliminary data.</text>
</comment>
<accession>A0A3S1AWX8</accession>
<feature type="non-terminal residue" evidence="2">
    <location>
        <position position="154"/>
    </location>
</feature>
<gene>
    <name evidence="2" type="ORF">EGW08_022826</name>
</gene>
<evidence type="ECO:0000256" key="1">
    <source>
        <dbReference type="SAM" id="MobiDB-lite"/>
    </source>
</evidence>
<evidence type="ECO:0000313" key="3">
    <source>
        <dbReference type="Proteomes" id="UP000271974"/>
    </source>
</evidence>
<dbReference type="Gene3D" id="3.80.10.10">
    <property type="entry name" value="Ribonuclease Inhibitor"/>
    <property type="match status" value="1"/>
</dbReference>
<organism evidence="2 3">
    <name type="scientific">Elysia chlorotica</name>
    <name type="common">Eastern emerald elysia</name>
    <name type="synonym">Sea slug</name>
    <dbReference type="NCBI Taxonomy" id="188477"/>
    <lineage>
        <taxon>Eukaryota</taxon>
        <taxon>Metazoa</taxon>
        <taxon>Spiralia</taxon>
        <taxon>Lophotrochozoa</taxon>
        <taxon>Mollusca</taxon>
        <taxon>Gastropoda</taxon>
        <taxon>Heterobranchia</taxon>
        <taxon>Euthyneura</taxon>
        <taxon>Panpulmonata</taxon>
        <taxon>Sacoglossa</taxon>
        <taxon>Placobranchoidea</taxon>
        <taxon>Plakobranchidae</taxon>
        <taxon>Elysia</taxon>
    </lineage>
</organism>
<sequence length="154" mass="16942">FHPECQGSGSSQHISRWQQQQKEGRHRRRSSSSSFQSQSRLYSPSLTGAASGYDTGCDTPIYIIAANAEDPVDFLPLSPQEVTTNPVVRVNKWGTGVTVVDRDPWKGVGMPCSGLKQLWLNRNRFKNIPPCLPCCAPNLEVLVMSENPLSSVGL</sequence>
<feature type="region of interest" description="Disordered" evidence="1">
    <location>
        <begin position="1"/>
        <end position="40"/>
    </location>
</feature>
<dbReference type="EMBL" id="RQTK01001692">
    <property type="protein sequence ID" value="RUS69411.1"/>
    <property type="molecule type" value="Genomic_DNA"/>
</dbReference>
<dbReference type="Proteomes" id="UP000271974">
    <property type="component" value="Unassembled WGS sequence"/>
</dbReference>
<dbReference type="AlphaFoldDB" id="A0A3S1AWX8"/>
<evidence type="ECO:0000313" key="2">
    <source>
        <dbReference type="EMBL" id="RUS69411.1"/>
    </source>
</evidence>
<name>A0A3S1AWX8_ELYCH</name>
<feature type="non-terminal residue" evidence="2">
    <location>
        <position position="1"/>
    </location>
</feature>
<feature type="compositionally biased region" description="Low complexity" evidence="1">
    <location>
        <begin position="31"/>
        <end position="40"/>
    </location>
</feature>